<feature type="compositionally biased region" description="Low complexity" evidence="11">
    <location>
        <begin position="1374"/>
        <end position="1383"/>
    </location>
</feature>
<dbReference type="PANTHER" id="PTHR24173">
    <property type="entry name" value="ANKYRIN REPEAT CONTAINING"/>
    <property type="match status" value="1"/>
</dbReference>
<comment type="similarity">
    <text evidence="8">Belongs to the fem-1 family.</text>
</comment>
<dbReference type="Gene3D" id="1.25.40.10">
    <property type="entry name" value="Tetratricopeptide repeat domain"/>
    <property type="match status" value="1"/>
</dbReference>
<feature type="compositionally biased region" description="Acidic residues" evidence="11">
    <location>
        <begin position="2270"/>
        <end position="2279"/>
    </location>
</feature>
<feature type="compositionally biased region" description="Polar residues" evidence="11">
    <location>
        <begin position="2380"/>
        <end position="2395"/>
    </location>
</feature>
<feature type="compositionally biased region" description="Low complexity" evidence="11">
    <location>
        <begin position="2280"/>
        <end position="2305"/>
    </location>
</feature>
<evidence type="ECO:0000256" key="3">
    <source>
        <dbReference type="ARBA" id="ARBA00022737"/>
    </source>
</evidence>
<dbReference type="InterPro" id="IPR001876">
    <property type="entry name" value="Znf_RanBP2"/>
</dbReference>
<proteinExistence type="inferred from homology"/>
<gene>
    <name evidence="13" type="ORF">PGLA1383_LOCUS23511</name>
</gene>
<feature type="domain" description="RanBP2-type" evidence="12">
    <location>
        <begin position="2315"/>
        <end position="2348"/>
    </location>
</feature>
<evidence type="ECO:0000259" key="12">
    <source>
        <dbReference type="PROSITE" id="PS50199"/>
    </source>
</evidence>
<feature type="compositionally biased region" description="Polar residues" evidence="11">
    <location>
        <begin position="1192"/>
        <end position="1203"/>
    </location>
</feature>
<feature type="compositionally biased region" description="Polar residues" evidence="11">
    <location>
        <begin position="2035"/>
        <end position="2047"/>
    </location>
</feature>
<dbReference type="PROSITE" id="PS50096">
    <property type="entry name" value="IQ"/>
    <property type="match status" value="2"/>
</dbReference>
<feature type="compositionally biased region" description="Acidic residues" evidence="11">
    <location>
        <begin position="2306"/>
        <end position="2315"/>
    </location>
</feature>
<protein>
    <recommendedName>
        <fullName evidence="12">RanBP2-type domain-containing protein</fullName>
    </recommendedName>
</protein>
<sequence length="2404" mass="259480">MFRNVRAHVVAFLGSDKQAVRELFRLLDAGGASDWRLATALVRGRQSLPWARSWHEKRSDSQLLWASPASHAAGAPDLRTPLACALLAAPRHRVAALLMHWGIAQPAAHPDNESKASLVRNKAAQQFLRLPSSSLGGLTARRLRDMGPAAEAGAAARQAAAEWRCAVASLLLESPAGQALVDLPDASGRQALHYAAAAGDGPVVQRLLAAGASANAVDVHGRTAAHVAAVCRHRALAEFLGEGLPEAAQNDVFGHTARSLAQLQDESSREIACVSVAELPADGDKLFREFVATNRPVLVSGGAAHLGDHRHLEALIGTEKLSAGPVPYAKSLAKSMGLPGGFEAPLSQLLASPAVHFGGGRKLTEEQPRGGQAAPAYVFDVKPWPGTVRKPVCLSSESASKAGAPLHSHHAALNALFTGWFLLPPEHVSWSLEPTSEWLASSAYASLRDSGQLLEVTQEAGDLIFVPEGYGVGVGQEFVPRTSMRFYRYYCDNSSFFSYDFFCEVALLEVAQSLAKQQDRCHCEGPEWYPLQESLRGQAVDTEFVDSFVNNSLVKVQTEKLNEALRVKASRDGFAATVSCAAGVVSTAVLLSIYAGSHGDVNGAWRCLSGAVGILLSQVDLTCFDSSPWPFTVAEIFSNHRELTSLVYSCPWETEYDHVDLCVRMLSRWDWVPGSSRLHPFRLGAGDLAMKRWQATPFESPTRALASYAWWIEQGISNEALYWKSHLDLQRDIGTRWLKAEVTDRWAYLDLCSFIAGTKAPRVLNAGSGPIVPKGLTCDGEAVPVVSVDGLAHLYWRLYDNLDLVPPQLPVQCDFEEITACFTQDYFHLIHVRNALDHAFDAPGAILQLVHALRPGGTLLLHHARNEADSMKGVGMHRWSFDVDESLGSLRCILKFRGGEWSIDLEKVLRGLASVSVGLHTRQELNVTDVDTISGLEPRWPGLGEYEQLATEMMEAALWKREGDGAAAYWWHATSKETTWTTPDAVATASLRTEALQKLREQINEQAKQRLQRTLALLAEVAAGSKKASLAPCFSLTLGNLAALHQRLGNREAALLCLREAEALCPSLPAAESAATHLSLCALLSQLGRHAEAEKHALEAVRLGETDILSMPPIRDANGFAIGSAVLREKASSLAVALNNLAVQREFLGQVGECLVLYEKAVVLAEGHMETDNPLRESHRNALQTAAERRSASFSGPTATTRRPSPLLPQSGRPLSAADRRRLSRERGGEVWPRGLLRGRTEQVRLTPRSLSREVANLLRPERFLGKRRRRRDALKQVRGKDDPRQGPRRARSRRGKEDRKAAGEGAVGQANVDTAAPERERCNAWTGDSLTRTPTLQDPMGPEPQTPLPPAGRSKLREEQVPPQLRPESSLQSVSCTSTDSGSSEKLKASGPQRALQHARREAAAVRIQRTFKCHSLRRPLQGLDSPSSTQGSVVPHADTRASAGASRSKRLPRPAGSNSLGAPSLSLRAPGLGKEAGPLEGMPTIQDQSVNITCTEHQLNTQLNIDTEPSIDTDAMDSAGTSCFWSRDATNSKIIPSNLVSQYSFAEAQQTPKVSIDADARDSAEISCYWSGDDKNSKIIPSNLVSQNSLAEAQQAPEVEGIDGNLDSRQTRDSAEISCFWSRDADSKMIPSNLVSQTSLAEAQHAPEVEGVDGNSEARSDLLLPGVQRVWQRHRQRRRQGSAMLLQSLLRARQELQRLGVEQAAAICLQSFLRGCLARRRCRRLREERQRAAAATAIQRTLVLLEARLAASPREVGCKAQGWLAVEQRSGGSSAVRCTALRRLAPARQQGGQLKPCGWELVVVAAGGTEREPRWRGLLEVTCQEAELRCRRPGLLQEDERLAQLRARAHPKEVARVLLADLIVNWSDGQLSLRLQVEADQSVAGQSQVLEATLYECKQPEHSQQQSKVEESHEPQKPLVPEITEEQQTVLDAIAEEQHAVKSEEAVAEEFLSAGDEPTAEATQVTAEDGSEKSAQDAAEESSLQEADVVSPNRRPTWDKLVRSGDTDSEEGVDRETPDLTRSQISDVREATAKQTDAEVSSEQSLPAGELSSIAAVGIPSTAAATKEADDGKEGDSYGKEDWEELEKTQEQSGGDIQLGEETSAMHDSRAGMQVEATEGDAPPTPQAEAAAAAPPPPAAAIDTTATTEPAEATETPEPTEPTETLKPTVITEPTATTEPTPAAATEPTEPTCAPEAVESEAAATESTEKQQQQQQQQQQQMQQQQAGIIASEQATEVAEAPQPSAETPAAGIAEVPAALSSQLADDPFVDDDDDDAAGAAADSTEVASGGAAAFAPTEAPTTEAEEQEEDDPPGPLCKAWSCDRCSFVNEVSPDICVLCDAKKFTTSSRPPTPASSRSRASLGRLAGGEGASSSSSTLRPASANRQALSRPSSAVRKARVS</sequence>
<feature type="compositionally biased region" description="Basic and acidic residues" evidence="11">
    <location>
        <begin position="1218"/>
        <end position="1228"/>
    </location>
</feature>
<organism evidence="13 14">
    <name type="scientific">Polarella glacialis</name>
    <name type="common">Dinoflagellate</name>
    <dbReference type="NCBI Taxonomy" id="89957"/>
    <lineage>
        <taxon>Eukaryota</taxon>
        <taxon>Sar</taxon>
        <taxon>Alveolata</taxon>
        <taxon>Dinophyceae</taxon>
        <taxon>Suessiales</taxon>
        <taxon>Suessiaceae</taxon>
        <taxon>Polarella</taxon>
    </lineage>
</organism>
<evidence type="ECO:0000256" key="5">
    <source>
        <dbReference type="ARBA" id="ARBA00022786"/>
    </source>
</evidence>
<feature type="region of interest" description="Disordered" evidence="11">
    <location>
        <begin position="1903"/>
        <end position="1922"/>
    </location>
</feature>
<dbReference type="PROSITE" id="PS50199">
    <property type="entry name" value="ZF_RANBP2_2"/>
    <property type="match status" value="1"/>
</dbReference>
<dbReference type="GO" id="GO:0008270">
    <property type="term" value="F:zinc ion binding"/>
    <property type="evidence" value="ECO:0007669"/>
    <property type="project" value="UniProtKB-KW"/>
</dbReference>
<feature type="region of interest" description="Disordered" evidence="11">
    <location>
        <begin position="2347"/>
        <end position="2404"/>
    </location>
</feature>
<keyword evidence="7 9" id="KW-0040">ANK repeat</keyword>
<feature type="region of interest" description="Disordered" evidence="11">
    <location>
        <begin position="1419"/>
        <end position="1482"/>
    </location>
</feature>
<dbReference type="SUPFAM" id="SSF53335">
    <property type="entry name" value="S-adenosyl-L-methionine-dependent methyltransferases"/>
    <property type="match status" value="1"/>
</dbReference>
<dbReference type="PROSITE" id="PS01358">
    <property type="entry name" value="ZF_RANBP2_1"/>
    <property type="match status" value="1"/>
</dbReference>
<dbReference type="SMART" id="SM00015">
    <property type="entry name" value="IQ"/>
    <property type="match status" value="2"/>
</dbReference>
<dbReference type="PROSITE" id="PS01159">
    <property type="entry name" value="WW_DOMAIN_1"/>
    <property type="match status" value="1"/>
</dbReference>
<dbReference type="Proteomes" id="UP000654075">
    <property type="component" value="Unassembled WGS sequence"/>
</dbReference>
<accession>A0A813F253</accession>
<dbReference type="InterPro" id="IPR002110">
    <property type="entry name" value="Ankyrin_rpt"/>
</dbReference>
<dbReference type="InterPro" id="IPR000048">
    <property type="entry name" value="IQ_motif_EF-hand-BS"/>
</dbReference>
<feature type="compositionally biased region" description="Polar residues" evidence="11">
    <location>
        <begin position="1327"/>
        <end position="1337"/>
    </location>
</feature>
<feature type="compositionally biased region" description="Low complexity" evidence="11">
    <location>
        <begin position="2174"/>
        <end position="2228"/>
    </location>
</feature>
<dbReference type="SUPFAM" id="SSF48403">
    <property type="entry name" value="Ankyrin repeat"/>
    <property type="match status" value="1"/>
</dbReference>
<feature type="compositionally biased region" description="Basic and acidic residues" evidence="11">
    <location>
        <begin position="2069"/>
        <end position="2092"/>
    </location>
</feature>
<evidence type="ECO:0000256" key="4">
    <source>
        <dbReference type="ARBA" id="ARBA00022771"/>
    </source>
</evidence>
<feature type="compositionally biased region" description="Basic and acidic residues" evidence="11">
    <location>
        <begin position="1274"/>
        <end position="1286"/>
    </location>
</feature>
<feature type="region of interest" description="Disordered" evidence="11">
    <location>
        <begin position="1267"/>
        <end position="1403"/>
    </location>
</feature>
<evidence type="ECO:0000256" key="1">
    <source>
        <dbReference type="ARBA" id="ARBA00004906"/>
    </source>
</evidence>
<dbReference type="EMBL" id="CAJNNV010017794">
    <property type="protein sequence ID" value="CAE8605396.1"/>
    <property type="molecule type" value="Genomic_DNA"/>
</dbReference>
<feature type="compositionally biased region" description="Basic and acidic residues" evidence="11">
    <location>
        <begin position="1998"/>
        <end position="2021"/>
    </location>
</feature>
<dbReference type="Pfam" id="PF12796">
    <property type="entry name" value="Ank_2"/>
    <property type="match status" value="1"/>
</dbReference>
<dbReference type="SMART" id="SM00248">
    <property type="entry name" value="ANK"/>
    <property type="match status" value="2"/>
</dbReference>
<dbReference type="PROSITE" id="PS50088">
    <property type="entry name" value="ANK_REPEAT"/>
    <property type="match status" value="1"/>
</dbReference>
<evidence type="ECO:0000256" key="8">
    <source>
        <dbReference type="ARBA" id="ARBA00038500"/>
    </source>
</evidence>
<feature type="repeat" description="ANK" evidence="9">
    <location>
        <begin position="187"/>
        <end position="219"/>
    </location>
</feature>
<dbReference type="InterPro" id="IPR029063">
    <property type="entry name" value="SAM-dependent_MTases_sf"/>
</dbReference>
<evidence type="ECO:0000256" key="7">
    <source>
        <dbReference type="ARBA" id="ARBA00023043"/>
    </source>
</evidence>
<feature type="region of interest" description="Disordered" evidence="11">
    <location>
        <begin position="1942"/>
        <end position="2319"/>
    </location>
</feature>
<reference evidence="13" key="1">
    <citation type="submission" date="2021-02" db="EMBL/GenBank/DDBJ databases">
        <authorList>
            <person name="Dougan E. K."/>
            <person name="Rhodes N."/>
            <person name="Thang M."/>
            <person name="Chan C."/>
        </authorList>
    </citation>
    <scope>NUCLEOTIDE SEQUENCE</scope>
</reference>
<dbReference type="SUPFAM" id="SSF48452">
    <property type="entry name" value="TPR-like"/>
    <property type="match status" value="1"/>
</dbReference>
<dbReference type="PROSITE" id="PS50297">
    <property type="entry name" value="ANK_REP_REGION"/>
    <property type="match status" value="1"/>
</dbReference>
<feature type="compositionally biased region" description="Pro residues" evidence="11">
    <location>
        <begin position="1342"/>
        <end position="1351"/>
    </location>
</feature>
<dbReference type="Gene3D" id="3.40.50.150">
    <property type="entry name" value="Vaccinia Virus protein VP39"/>
    <property type="match status" value="1"/>
</dbReference>
<keyword evidence="5" id="KW-0833">Ubl conjugation pathway</keyword>
<dbReference type="PANTHER" id="PTHR24173:SF74">
    <property type="entry name" value="ANKYRIN REPEAT DOMAIN-CONTAINING PROTEIN 16"/>
    <property type="match status" value="1"/>
</dbReference>
<dbReference type="SMART" id="SM00028">
    <property type="entry name" value="TPR"/>
    <property type="match status" value="3"/>
</dbReference>
<keyword evidence="4 10" id="KW-0863">Zinc-finger</keyword>
<dbReference type="InterPro" id="IPR001202">
    <property type="entry name" value="WW_dom"/>
</dbReference>
<dbReference type="Gene3D" id="1.25.40.20">
    <property type="entry name" value="Ankyrin repeat-containing domain"/>
    <property type="match status" value="1"/>
</dbReference>
<dbReference type="InterPro" id="IPR036770">
    <property type="entry name" value="Ankyrin_rpt-contain_sf"/>
</dbReference>
<keyword evidence="3" id="KW-0677">Repeat</keyword>
<evidence type="ECO:0000313" key="13">
    <source>
        <dbReference type="EMBL" id="CAE8605396.1"/>
    </source>
</evidence>
<evidence type="ECO:0000256" key="9">
    <source>
        <dbReference type="PROSITE-ProRule" id="PRU00023"/>
    </source>
</evidence>
<comment type="pathway">
    <text evidence="1">Protein modification; protein ubiquitination.</text>
</comment>
<evidence type="ECO:0000256" key="11">
    <source>
        <dbReference type="SAM" id="MobiDB-lite"/>
    </source>
</evidence>
<keyword evidence="14" id="KW-1185">Reference proteome</keyword>
<evidence type="ECO:0000256" key="2">
    <source>
        <dbReference type="ARBA" id="ARBA00022723"/>
    </source>
</evidence>
<feature type="region of interest" description="Disordered" evidence="11">
    <location>
        <begin position="1182"/>
        <end position="1228"/>
    </location>
</feature>
<dbReference type="OrthoDB" id="408306at2759"/>
<evidence type="ECO:0000256" key="10">
    <source>
        <dbReference type="PROSITE-ProRule" id="PRU00322"/>
    </source>
</evidence>
<dbReference type="InterPro" id="IPR019734">
    <property type="entry name" value="TPR_rpt"/>
</dbReference>
<feature type="compositionally biased region" description="Low complexity" evidence="11">
    <location>
        <begin position="2348"/>
        <end position="2367"/>
    </location>
</feature>
<keyword evidence="2" id="KW-0479">Metal-binding</keyword>
<name>A0A813F253_POLGL</name>
<dbReference type="InterPro" id="IPR011990">
    <property type="entry name" value="TPR-like_helical_dom_sf"/>
</dbReference>
<evidence type="ECO:0000256" key="6">
    <source>
        <dbReference type="ARBA" id="ARBA00022833"/>
    </source>
</evidence>
<evidence type="ECO:0000313" key="14">
    <source>
        <dbReference type="Proteomes" id="UP000654075"/>
    </source>
</evidence>
<feature type="compositionally biased region" description="Low complexity" evidence="11">
    <location>
        <begin position="2142"/>
        <end position="2167"/>
    </location>
</feature>
<keyword evidence="6" id="KW-0862">Zinc</keyword>
<comment type="caution">
    <text evidence="13">The sequence shown here is derived from an EMBL/GenBank/DDBJ whole genome shotgun (WGS) entry which is preliminary data.</text>
</comment>